<keyword evidence="1" id="KW-0812">Transmembrane</keyword>
<sequence length="150" mass="15926">MSSTATVFNSTSSSSASSVFTFLATLILLVVVICSVVVRAIFVRRHYRRRVDRALAHGLVLAPLEQGSHELSFGAKPKLFDPISVHASAMDAKHADWTSSKSSTIRSQVPSESASDILQVSVIIAMPADASPDSNELPDVALGLAHAHTS</sequence>
<keyword evidence="1" id="KW-1133">Transmembrane helix</keyword>
<proteinExistence type="predicted"/>
<evidence type="ECO:0000313" key="3">
    <source>
        <dbReference type="Proteomes" id="UP001219525"/>
    </source>
</evidence>
<dbReference type="EMBL" id="JARJCW010000024">
    <property type="protein sequence ID" value="KAJ7212155.1"/>
    <property type="molecule type" value="Genomic_DNA"/>
</dbReference>
<name>A0AAD6VKC9_9AGAR</name>
<dbReference type="Proteomes" id="UP001219525">
    <property type="component" value="Unassembled WGS sequence"/>
</dbReference>
<organism evidence="2 3">
    <name type="scientific">Mycena pura</name>
    <dbReference type="NCBI Taxonomy" id="153505"/>
    <lineage>
        <taxon>Eukaryota</taxon>
        <taxon>Fungi</taxon>
        <taxon>Dikarya</taxon>
        <taxon>Basidiomycota</taxon>
        <taxon>Agaricomycotina</taxon>
        <taxon>Agaricomycetes</taxon>
        <taxon>Agaricomycetidae</taxon>
        <taxon>Agaricales</taxon>
        <taxon>Marasmiineae</taxon>
        <taxon>Mycenaceae</taxon>
        <taxon>Mycena</taxon>
    </lineage>
</organism>
<feature type="transmembrane region" description="Helical" evidence="1">
    <location>
        <begin position="20"/>
        <end position="42"/>
    </location>
</feature>
<accession>A0AAD6VKC9</accession>
<keyword evidence="1" id="KW-0472">Membrane</keyword>
<reference evidence="2" key="1">
    <citation type="submission" date="2023-03" db="EMBL/GenBank/DDBJ databases">
        <title>Massive genome expansion in bonnet fungi (Mycena s.s.) driven by repeated elements and novel gene families across ecological guilds.</title>
        <authorList>
            <consortium name="Lawrence Berkeley National Laboratory"/>
            <person name="Harder C.B."/>
            <person name="Miyauchi S."/>
            <person name="Viragh M."/>
            <person name="Kuo A."/>
            <person name="Thoen E."/>
            <person name="Andreopoulos B."/>
            <person name="Lu D."/>
            <person name="Skrede I."/>
            <person name="Drula E."/>
            <person name="Henrissat B."/>
            <person name="Morin E."/>
            <person name="Kohler A."/>
            <person name="Barry K."/>
            <person name="LaButti K."/>
            <person name="Morin E."/>
            <person name="Salamov A."/>
            <person name="Lipzen A."/>
            <person name="Mereny Z."/>
            <person name="Hegedus B."/>
            <person name="Baldrian P."/>
            <person name="Stursova M."/>
            <person name="Weitz H."/>
            <person name="Taylor A."/>
            <person name="Grigoriev I.V."/>
            <person name="Nagy L.G."/>
            <person name="Martin F."/>
            <person name="Kauserud H."/>
        </authorList>
    </citation>
    <scope>NUCLEOTIDE SEQUENCE</scope>
    <source>
        <strain evidence="2">9144</strain>
    </source>
</reference>
<keyword evidence="3" id="KW-1185">Reference proteome</keyword>
<dbReference type="AlphaFoldDB" id="A0AAD6VKC9"/>
<comment type="caution">
    <text evidence="2">The sequence shown here is derived from an EMBL/GenBank/DDBJ whole genome shotgun (WGS) entry which is preliminary data.</text>
</comment>
<protein>
    <submittedName>
        <fullName evidence="2">Uncharacterized protein</fullName>
    </submittedName>
</protein>
<evidence type="ECO:0000256" key="1">
    <source>
        <dbReference type="SAM" id="Phobius"/>
    </source>
</evidence>
<gene>
    <name evidence="2" type="ORF">GGX14DRAFT_447705</name>
</gene>
<evidence type="ECO:0000313" key="2">
    <source>
        <dbReference type="EMBL" id="KAJ7212155.1"/>
    </source>
</evidence>